<dbReference type="SMART" id="SM00355">
    <property type="entry name" value="ZnF_C2H2"/>
    <property type="match status" value="6"/>
</dbReference>
<evidence type="ECO:0000313" key="9">
    <source>
        <dbReference type="EMBL" id="KAJ8316480.1"/>
    </source>
</evidence>
<dbReference type="Proteomes" id="UP001217089">
    <property type="component" value="Unassembled WGS sequence"/>
</dbReference>
<dbReference type="PROSITE" id="PS50157">
    <property type="entry name" value="ZINC_FINGER_C2H2_2"/>
    <property type="match status" value="5"/>
</dbReference>
<reference evidence="9 10" key="1">
    <citation type="submission" date="2022-12" db="EMBL/GenBank/DDBJ databases">
        <title>Chromosome-level genome of Tegillarca granosa.</title>
        <authorList>
            <person name="Kim J."/>
        </authorList>
    </citation>
    <scope>NUCLEOTIDE SEQUENCE [LARGE SCALE GENOMIC DNA]</scope>
    <source>
        <strain evidence="9">Teg-2019</strain>
        <tissue evidence="9">Adductor muscle</tissue>
    </source>
</reference>
<keyword evidence="4 7" id="KW-0863">Zinc-finger</keyword>
<organism evidence="9 10">
    <name type="scientific">Tegillarca granosa</name>
    <name type="common">Malaysian cockle</name>
    <name type="synonym">Anadara granosa</name>
    <dbReference type="NCBI Taxonomy" id="220873"/>
    <lineage>
        <taxon>Eukaryota</taxon>
        <taxon>Metazoa</taxon>
        <taxon>Spiralia</taxon>
        <taxon>Lophotrochozoa</taxon>
        <taxon>Mollusca</taxon>
        <taxon>Bivalvia</taxon>
        <taxon>Autobranchia</taxon>
        <taxon>Pteriomorphia</taxon>
        <taxon>Arcoida</taxon>
        <taxon>Arcoidea</taxon>
        <taxon>Arcidae</taxon>
        <taxon>Tegillarca</taxon>
    </lineage>
</organism>
<evidence type="ECO:0000313" key="10">
    <source>
        <dbReference type="Proteomes" id="UP001217089"/>
    </source>
</evidence>
<comment type="caution">
    <text evidence="9">The sequence shown here is derived from an EMBL/GenBank/DDBJ whole genome shotgun (WGS) entry which is preliminary data.</text>
</comment>
<keyword evidence="6" id="KW-0539">Nucleus</keyword>
<dbReference type="PANTHER" id="PTHR24394">
    <property type="entry name" value="ZINC FINGER PROTEIN"/>
    <property type="match status" value="1"/>
</dbReference>
<evidence type="ECO:0000256" key="1">
    <source>
        <dbReference type="ARBA" id="ARBA00004123"/>
    </source>
</evidence>
<dbReference type="Gene3D" id="3.30.160.60">
    <property type="entry name" value="Classic Zinc Finger"/>
    <property type="match status" value="5"/>
</dbReference>
<feature type="domain" description="C2H2-type" evidence="8">
    <location>
        <begin position="148"/>
        <end position="175"/>
    </location>
</feature>
<evidence type="ECO:0000256" key="6">
    <source>
        <dbReference type="ARBA" id="ARBA00023242"/>
    </source>
</evidence>
<dbReference type="SUPFAM" id="SSF57667">
    <property type="entry name" value="beta-beta-alpha zinc fingers"/>
    <property type="match status" value="3"/>
</dbReference>
<comment type="subcellular location">
    <subcellularLocation>
        <location evidence="1">Nucleus</location>
    </subcellularLocation>
</comment>
<feature type="domain" description="C2H2-type" evidence="8">
    <location>
        <begin position="19"/>
        <end position="46"/>
    </location>
</feature>
<evidence type="ECO:0000256" key="5">
    <source>
        <dbReference type="ARBA" id="ARBA00022833"/>
    </source>
</evidence>
<feature type="domain" description="C2H2-type" evidence="8">
    <location>
        <begin position="176"/>
        <end position="194"/>
    </location>
</feature>
<sequence>MAMAGMNFSPDANGGDFPTRCTICNKIFSHKGNLKIHMRIHSDERPFKCPYCQKRFTMKQNMEIHIRIHTGEKPFKCDQCDHRFTTKQQMQKHMQNHMASLNPFVSGKQERCIKCGAFRNEEELRDRVFSNRASLHAHLLTHENIKWYKCNFCDKQFRLKQTKDVHERIHTGCSPFRCMQCGKMFTTKQNMQKHVCTLEM</sequence>
<evidence type="ECO:0000259" key="8">
    <source>
        <dbReference type="PROSITE" id="PS50157"/>
    </source>
</evidence>
<keyword evidence="5" id="KW-0862">Zinc</keyword>
<evidence type="ECO:0000256" key="4">
    <source>
        <dbReference type="ARBA" id="ARBA00022771"/>
    </source>
</evidence>
<feature type="domain" description="C2H2-type" evidence="8">
    <location>
        <begin position="75"/>
        <end position="97"/>
    </location>
</feature>
<protein>
    <recommendedName>
        <fullName evidence="8">C2H2-type domain-containing protein</fullName>
    </recommendedName>
</protein>
<keyword evidence="2" id="KW-0479">Metal-binding</keyword>
<proteinExistence type="predicted"/>
<evidence type="ECO:0000256" key="7">
    <source>
        <dbReference type="PROSITE-ProRule" id="PRU00042"/>
    </source>
</evidence>
<dbReference type="InterPro" id="IPR013087">
    <property type="entry name" value="Znf_C2H2_type"/>
</dbReference>
<keyword evidence="10" id="KW-1185">Reference proteome</keyword>
<gene>
    <name evidence="9" type="ORF">KUTeg_006494</name>
</gene>
<dbReference type="Pfam" id="PF00096">
    <property type="entry name" value="zf-C2H2"/>
    <property type="match status" value="3"/>
</dbReference>
<accession>A0ABQ9FJM3</accession>
<feature type="domain" description="C2H2-type" evidence="8">
    <location>
        <begin position="47"/>
        <end position="74"/>
    </location>
</feature>
<keyword evidence="3" id="KW-0677">Repeat</keyword>
<dbReference type="InterPro" id="IPR036236">
    <property type="entry name" value="Znf_C2H2_sf"/>
</dbReference>
<evidence type="ECO:0000256" key="3">
    <source>
        <dbReference type="ARBA" id="ARBA00022737"/>
    </source>
</evidence>
<name>A0ABQ9FJM3_TEGGR</name>
<dbReference type="PANTHER" id="PTHR24394:SF29">
    <property type="entry name" value="MYONEURIN"/>
    <property type="match status" value="1"/>
</dbReference>
<dbReference type="PROSITE" id="PS00028">
    <property type="entry name" value="ZINC_FINGER_C2H2_1"/>
    <property type="match status" value="4"/>
</dbReference>
<dbReference type="Pfam" id="PF13894">
    <property type="entry name" value="zf-C2H2_4"/>
    <property type="match status" value="1"/>
</dbReference>
<dbReference type="EMBL" id="JARBDR010000328">
    <property type="protein sequence ID" value="KAJ8316480.1"/>
    <property type="molecule type" value="Genomic_DNA"/>
</dbReference>
<evidence type="ECO:0000256" key="2">
    <source>
        <dbReference type="ARBA" id="ARBA00022723"/>
    </source>
</evidence>